<protein>
    <recommendedName>
        <fullName evidence="4">Rad60/SUMO-like domain-containing protein</fullName>
    </recommendedName>
</protein>
<feature type="region of interest" description="Disordered" evidence="1">
    <location>
        <begin position="131"/>
        <end position="174"/>
    </location>
</feature>
<evidence type="ECO:0008006" key="4">
    <source>
        <dbReference type="Google" id="ProtNLM"/>
    </source>
</evidence>
<comment type="caution">
    <text evidence="2">The sequence shown here is derived from an EMBL/GenBank/DDBJ whole genome shotgun (WGS) entry which is preliminary data.</text>
</comment>
<evidence type="ECO:0000313" key="3">
    <source>
        <dbReference type="Proteomes" id="UP000807306"/>
    </source>
</evidence>
<accession>A0A9P6JLV4</accession>
<feature type="region of interest" description="Disordered" evidence="1">
    <location>
        <begin position="1"/>
        <end position="41"/>
    </location>
</feature>
<dbReference type="Proteomes" id="UP000807306">
    <property type="component" value="Unassembled WGS sequence"/>
</dbReference>
<reference evidence="2" key="1">
    <citation type="submission" date="2020-11" db="EMBL/GenBank/DDBJ databases">
        <authorList>
            <consortium name="DOE Joint Genome Institute"/>
            <person name="Ahrendt S."/>
            <person name="Riley R."/>
            <person name="Andreopoulos W."/>
            <person name="Labutti K."/>
            <person name="Pangilinan J."/>
            <person name="Ruiz-Duenas F.J."/>
            <person name="Barrasa J.M."/>
            <person name="Sanchez-Garcia M."/>
            <person name="Camarero S."/>
            <person name="Miyauchi S."/>
            <person name="Serrano A."/>
            <person name="Linde D."/>
            <person name="Babiker R."/>
            <person name="Drula E."/>
            <person name="Ayuso-Fernandez I."/>
            <person name="Pacheco R."/>
            <person name="Padilla G."/>
            <person name="Ferreira P."/>
            <person name="Barriuso J."/>
            <person name="Kellner H."/>
            <person name="Castanera R."/>
            <person name="Alfaro M."/>
            <person name="Ramirez L."/>
            <person name="Pisabarro A.G."/>
            <person name="Kuo A."/>
            <person name="Tritt A."/>
            <person name="Lipzen A."/>
            <person name="He G."/>
            <person name="Yan M."/>
            <person name="Ng V."/>
            <person name="Cullen D."/>
            <person name="Martin F."/>
            <person name="Rosso M.-N."/>
            <person name="Henrissat B."/>
            <person name="Hibbett D."/>
            <person name="Martinez A.T."/>
            <person name="Grigoriev I.V."/>
        </authorList>
    </citation>
    <scope>NUCLEOTIDE SEQUENCE</scope>
    <source>
        <strain evidence="2">CBS 506.95</strain>
    </source>
</reference>
<sequence length="483" mass="53299">MPPRPRPRPIPKATTSTSNVVAGSSSQAGSSNATSASPTEQAVSKFRDIVVNDTDEMFMKNRNRSSKTWQKLEKINKGIAVVLTCCFGGQDEKDLTPRRRKRQKKDASVVPSWQKNSDFKRMLSVDLSDSSDDDIQIIGDSSTPRGNHKGKRKRPRSRSRSITPPPALPEHQLQNAKNVVRQALRGAVRPLSPTLDLDESSDNIELGPEFTMLAERIRKEGRNRGSSQAPEGVEGDEVLITVKWVPHPLNPNGESEEWQYKVNRTDNFRDLFDAVADDAGVNAINLILTYQGKRFFSSITCQTLSIWSDSALFSAYEKTAFEHIQKNQRISYSQPPAGLSQTRAVVQSNTDGPIELDSDDDDAGYQKNHASPPIETQTQTQESDADSEAEQGDKIRIILRSAVTGNKDFTLIVKPTNKCGSIIKTFIKKAGLAAEYPHLFGGKGGGKTKKDPRLCIDGEKCDNDTEIAEMDLEEGDKVDVVGL</sequence>
<keyword evidence="3" id="KW-1185">Reference proteome</keyword>
<feature type="compositionally biased region" description="Acidic residues" evidence="1">
    <location>
        <begin position="354"/>
        <end position="363"/>
    </location>
</feature>
<dbReference type="EMBL" id="MU157883">
    <property type="protein sequence ID" value="KAF9525541.1"/>
    <property type="molecule type" value="Genomic_DNA"/>
</dbReference>
<evidence type="ECO:0000256" key="1">
    <source>
        <dbReference type="SAM" id="MobiDB-lite"/>
    </source>
</evidence>
<feature type="region of interest" description="Disordered" evidence="1">
    <location>
        <begin position="90"/>
        <end position="113"/>
    </location>
</feature>
<feature type="compositionally biased region" description="Low complexity" evidence="1">
    <location>
        <begin position="18"/>
        <end position="37"/>
    </location>
</feature>
<name>A0A9P6JLV4_9AGAR</name>
<dbReference type="SUPFAM" id="SSF54236">
    <property type="entry name" value="Ubiquitin-like"/>
    <property type="match status" value="1"/>
</dbReference>
<proteinExistence type="predicted"/>
<gene>
    <name evidence="2" type="ORF">CPB83DRAFT_771916</name>
</gene>
<dbReference type="Gene3D" id="3.10.20.90">
    <property type="entry name" value="Phosphatidylinositol 3-kinase Catalytic Subunit, Chain A, domain 1"/>
    <property type="match status" value="2"/>
</dbReference>
<feature type="compositionally biased region" description="Basic residues" evidence="1">
    <location>
        <begin position="146"/>
        <end position="159"/>
    </location>
</feature>
<feature type="region of interest" description="Disordered" evidence="1">
    <location>
        <begin position="350"/>
        <end position="391"/>
    </location>
</feature>
<dbReference type="AlphaFoldDB" id="A0A9P6JLV4"/>
<dbReference type="InterPro" id="IPR029071">
    <property type="entry name" value="Ubiquitin-like_domsf"/>
</dbReference>
<organism evidence="2 3">
    <name type="scientific">Crepidotus variabilis</name>
    <dbReference type="NCBI Taxonomy" id="179855"/>
    <lineage>
        <taxon>Eukaryota</taxon>
        <taxon>Fungi</taxon>
        <taxon>Dikarya</taxon>
        <taxon>Basidiomycota</taxon>
        <taxon>Agaricomycotina</taxon>
        <taxon>Agaricomycetes</taxon>
        <taxon>Agaricomycetidae</taxon>
        <taxon>Agaricales</taxon>
        <taxon>Agaricineae</taxon>
        <taxon>Crepidotaceae</taxon>
        <taxon>Crepidotus</taxon>
    </lineage>
</organism>
<dbReference type="OrthoDB" id="3365399at2759"/>
<evidence type="ECO:0000313" key="2">
    <source>
        <dbReference type="EMBL" id="KAF9525541.1"/>
    </source>
</evidence>